<evidence type="ECO:0000259" key="1">
    <source>
        <dbReference type="Pfam" id="PF16073"/>
    </source>
</evidence>
<proteinExistence type="predicted"/>
<dbReference type="AlphaFoldDB" id="A0A0D2ES32"/>
<dbReference type="InterPro" id="IPR032088">
    <property type="entry name" value="SAT"/>
</dbReference>
<accession>A0A0D2ES32</accession>
<dbReference type="Proteomes" id="UP000054342">
    <property type="component" value="Unassembled WGS sequence"/>
</dbReference>
<keyword evidence="3" id="KW-1185">Reference proteome</keyword>
<dbReference type="RefSeq" id="XP_013318119.1">
    <property type="nucleotide sequence ID" value="XM_013462665.1"/>
</dbReference>
<dbReference type="GO" id="GO:0016740">
    <property type="term" value="F:transferase activity"/>
    <property type="evidence" value="ECO:0007669"/>
    <property type="project" value="InterPro"/>
</dbReference>
<reference evidence="2 3" key="1">
    <citation type="submission" date="2015-01" db="EMBL/GenBank/DDBJ databases">
        <title>The Genome Sequence of Exophiala xenobiotica CBS118157.</title>
        <authorList>
            <consortium name="The Broad Institute Genomics Platform"/>
            <person name="Cuomo C."/>
            <person name="de Hoog S."/>
            <person name="Gorbushina A."/>
            <person name="Stielow B."/>
            <person name="Teixiera M."/>
            <person name="Abouelleil A."/>
            <person name="Chapman S.B."/>
            <person name="Priest M."/>
            <person name="Young S.K."/>
            <person name="Wortman J."/>
            <person name="Nusbaum C."/>
            <person name="Birren B."/>
        </authorList>
    </citation>
    <scope>NUCLEOTIDE SEQUENCE [LARGE SCALE GENOMIC DNA]</scope>
    <source>
        <strain evidence="2 3">CBS 118157</strain>
    </source>
</reference>
<dbReference type="Pfam" id="PF16073">
    <property type="entry name" value="SAT"/>
    <property type="match status" value="1"/>
</dbReference>
<dbReference type="InterPro" id="IPR001227">
    <property type="entry name" value="Ac_transferase_dom_sf"/>
</dbReference>
<protein>
    <recommendedName>
        <fullName evidence="1">Starter acyltransferase (SAT) domain-containing protein</fullName>
    </recommendedName>
</protein>
<dbReference type="STRING" id="348802.A0A0D2ES32"/>
<evidence type="ECO:0000313" key="3">
    <source>
        <dbReference type="Proteomes" id="UP000054342"/>
    </source>
</evidence>
<organism evidence="2 3">
    <name type="scientific">Exophiala xenobiotica</name>
    <dbReference type="NCBI Taxonomy" id="348802"/>
    <lineage>
        <taxon>Eukaryota</taxon>
        <taxon>Fungi</taxon>
        <taxon>Dikarya</taxon>
        <taxon>Ascomycota</taxon>
        <taxon>Pezizomycotina</taxon>
        <taxon>Eurotiomycetes</taxon>
        <taxon>Chaetothyriomycetidae</taxon>
        <taxon>Chaetothyriales</taxon>
        <taxon>Herpotrichiellaceae</taxon>
        <taxon>Exophiala</taxon>
    </lineage>
</organism>
<dbReference type="OrthoDB" id="5430224at2759"/>
<gene>
    <name evidence="2" type="ORF">PV05_06076</name>
</gene>
<dbReference type="GeneID" id="25327984"/>
<feature type="domain" description="Starter acyltransferase (SAT)" evidence="1">
    <location>
        <begin position="6"/>
        <end position="241"/>
    </location>
</feature>
<evidence type="ECO:0000313" key="2">
    <source>
        <dbReference type="EMBL" id="KIW57535.1"/>
    </source>
</evidence>
<name>A0A0D2ES32_9EURO</name>
<sequence length="446" mass="49134">MREIVIFADQTASSQAVLQAACKRRDQRLLQRFLRRTTEALRRETYCRFHTAGCNFGFSSTEELIQRYYACPTTDVAFECALVCMAQLAHFIGTFENRSPSYPRQTPETCLVGVGIGLIVANAVASVDSLPSLIPLAVETVLVAFRLGAYLQFLTAQLLHKSLGPSWSTAVESDEKRVIASLKIFHDQANIHAVSRLRLSVVTPDYAVVSGPPLVLDRFLKDSGLCSTLIRSSDNVYEPYHAMHMIPESIIDNDILLPTTRSLFHEAEPRMPFFCGTSAKPLGGFTPLESLASALKEMTMSTVKWTELFEGLCPRWRQAINVLSVGSRLKGSSIISNLSSRNFNVQLEDMSDWIALGLQDNCRIGDPSIIETVACVELEPSEKALKRSAAPDTRIGKEQLKSPPTYTLDAGCASKSEKLCANIAEAECLDLSERDWISPSGISCLA</sequence>
<dbReference type="HOGENOM" id="CLU_613987_0_0_1"/>
<dbReference type="Gene3D" id="3.40.366.10">
    <property type="entry name" value="Malonyl-Coenzyme A Acyl Carrier Protein, domain 2"/>
    <property type="match status" value="1"/>
</dbReference>
<dbReference type="EMBL" id="KN847319">
    <property type="protein sequence ID" value="KIW57535.1"/>
    <property type="molecule type" value="Genomic_DNA"/>
</dbReference>